<evidence type="ECO:0000313" key="3">
    <source>
        <dbReference type="EMBL" id="GEA84537.1"/>
    </source>
</evidence>
<feature type="compositionally biased region" description="Gly residues" evidence="1">
    <location>
        <begin position="240"/>
        <end position="262"/>
    </location>
</feature>
<feature type="region of interest" description="Disordered" evidence="1">
    <location>
        <begin position="216"/>
        <end position="456"/>
    </location>
</feature>
<evidence type="ECO:0000256" key="1">
    <source>
        <dbReference type="SAM" id="MobiDB-lite"/>
    </source>
</evidence>
<feature type="region of interest" description="Disordered" evidence="1">
    <location>
        <begin position="485"/>
        <end position="562"/>
    </location>
</feature>
<feature type="compositionally biased region" description="Low complexity" evidence="1">
    <location>
        <begin position="411"/>
        <end position="421"/>
    </location>
</feature>
<comment type="caution">
    <text evidence="3">The sequence shown here is derived from an EMBL/GenBank/DDBJ whole genome shotgun (WGS) entry which is preliminary data.</text>
</comment>
<keyword evidence="4" id="KW-1185">Reference proteome</keyword>
<evidence type="ECO:0000313" key="4">
    <source>
        <dbReference type="Proteomes" id="UP000320461"/>
    </source>
</evidence>
<feature type="compositionally biased region" description="Polar residues" evidence="1">
    <location>
        <begin position="340"/>
        <end position="349"/>
    </location>
</feature>
<reference evidence="3 4" key="1">
    <citation type="submission" date="2019-06" db="EMBL/GenBank/DDBJ databases">
        <title>Whole genome shotgun sequence of Cellulomonas gelida NBRC 3748.</title>
        <authorList>
            <person name="Hosoyama A."/>
            <person name="Uohara A."/>
            <person name="Ohji S."/>
            <person name="Ichikawa N."/>
        </authorList>
    </citation>
    <scope>NUCLEOTIDE SEQUENCE [LARGE SCALE GENOMIC DNA]</scope>
    <source>
        <strain evidence="3 4">NBRC 3748</strain>
    </source>
</reference>
<dbReference type="InterPro" id="IPR040843">
    <property type="entry name" value="RAMA"/>
</dbReference>
<protein>
    <recommendedName>
        <fullName evidence="2">RAMA domain-containing protein</fullName>
    </recommendedName>
</protein>
<feature type="compositionally biased region" description="Polar residues" evidence="1">
    <location>
        <begin position="371"/>
        <end position="380"/>
    </location>
</feature>
<proteinExistence type="predicted"/>
<feature type="compositionally biased region" description="Pro residues" evidence="1">
    <location>
        <begin position="538"/>
        <end position="556"/>
    </location>
</feature>
<feature type="compositionally biased region" description="Polar residues" evidence="1">
    <location>
        <begin position="266"/>
        <end position="281"/>
    </location>
</feature>
<organism evidence="3 4">
    <name type="scientific">Cellulomonas gelida</name>
    <dbReference type="NCBI Taxonomy" id="1712"/>
    <lineage>
        <taxon>Bacteria</taxon>
        <taxon>Bacillati</taxon>
        <taxon>Actinomycetota</taxon>
        <taxon>Actinomycetes</taxon>
        <taxon>Micrococcales</taxon>
        <taxon>Cellulomonadaceae</taxon>
        <taxon>Cellulomonas</taxon>
    </lineage>
</organism>
<feature type="compositionally biased region" description="Low complexity" evidence="1">
    <location>
        <begin position="431"/>
        <end position="444"/>
    </location>
</feature>
<evidence type="ECO:0000259" key="2">
    <source>
        <dbReference type="Pfam" id="PF18755"/>
    </source>
</evidence>
<feature type="domain" description="RAMA" evidence="2">
    <location>
        <begin position="580"/>
        <end position="642"/>
    </location>
</feature>
<feature type="compositionally biased region" description="Low complexity" evidence="1">
    <location>
        <begin position="327"/>
        <end position="339"/>
    </location>
</feature>
<name>A0A4Y3KKJ3_9CELL</name>
<feature type="compositionally biased region" description="Polar residues" evidence="1">
    <location>
        <begin position="294"/>
        <end position="309"/>
    </location>
</feature>
<dbReference type="RefSeq" id="WP_229747291.1">
    <property type="nucleotide sequence ID" value="NZ_BJLQ01000016.1"/>
</dbReference>
<dbReference type="Pfam" id="PF18755">
    <property type="entry name" value="RAMA"/>
    <property type="match status" value="1"/>
</dbReference>
<accession>A0A4Y3KKJ3</accession>
<dbReference type="Proteomes" id="UP000320461">
    <property type="component" value="Unassembled WGS sequence"/>
</dbReference>
<feature type="compositionally biased region" description="Pro residues" evidence="1">
    <location>
        <begin position="313"/>
        <end position="326"/>
    </location>
</feature>
<dbReference type="EMBL" id="BJLQ01000016">
    <property type="protein sequence ID" value="GEA84537.1"/>
    <property type="molecule type" value="Genomic_DNA"/>
</dbReference>
<sequence>MPLFELDDGRPRLVQPMQPLPGSFAQDLASLLTHHLAAIAGEPLFPVRHRSSAPDHADLPELLALDATGRAVVLEAVQVLDDDAVVAALRHAGAAARMTGTDLARSYHADPDRFAVDFAAFRDQVAYGMATSRREGVRLVVICSEVATEAGDTLSYLRGPGRHVDVLQLGVVRGVDDRRFLDVSPLARHENVRRPVEPTALRLVRSSEASFATAMAYEDGRRRPPAPLGGATPSLPGLGTSHGGTGHGGTRNGGAANGGSSYGSGLPSTSAFPSGPSQPTTARPPQPGAHRPVAQTTSRTPGLPTTSRENAAVPPPPPQPARPTTPAPTAAVLPVAGTPSAQVSASTRATPAVIPQSGRAAGAPVPPSYAPPTNRTTSSYAPPVNHAPAHPPLTNPHVTGATPGRPPAPYGAPYSAAHAARPPAPVPSPPASRTTSTAPMPAAADPDGERGYPATASPLYESMSSFLSDLAPAPAQLAEPLSHVLGTSHEPFGHPGPRRPAPDAQAYDDRAHDERAYDEQTPDERPLDEPVYEDPAPDPDPPATPAPVVQLPPPPPRRPDMPYPELATLAKQRRALVTLVWFRERRGQRLVATLAPDGSIEFADGARFFEPSEAATYAAGTPVEVDGWRAWRLGDGGPTLAEATGRHDEVRG</sequence>
<feature type="compositionally biased region" description="Basic and acidic residues" evidence="1">
    <location>
        <begin position="507"/>
        <end position="528"/>
    </location>
</feature>
<gene>
    <name evidence="3" type="ORF">CGE01nite_17880</name>
</gene>
<dbReference type="AlphaFoldDB" id="A0A4Y3KKJ3"/>